<dbReference type="Proteomes" id="UP001321760">
    <property type="component" value="Unassembled WGS sequence"/>
</dbReference>
<feature type="region of interest" description="Disordered" evidence="1">
    <location>
        <begin position="1"/>
        <end position="61"/>
    </location>
</feature>
<protein>
    <recommendedName>
        <fullName evidence="4">Reticulocyte-binding protein 2-like a</fullName>
    </recommendedName>
</protein>
<feature type="compositionally biased region" description="Low complexity" evidence="1">
    <location>
        <begin position="613"/>
        <end position="625"/>
    </location>
</feature>
<dbReference type="InterPro" id="IPR051425">
    <property type="entry name" value="Formin_Homology"/>
</dbReference>
<feature type="compositionally biased region" description="Low complexity" evidence="1">
    <location>
        <begin position="704"/>
        <end position="718"/>
    </location>
</feature>
<dbReference type="AlphaFoldDB" id="A0AAV9H4L0"/>
<dbReference type="PANTHER" id="PTHR45725:SF1">
    <property type="entry name" value="DISHEVELLED ASSOCIATED ACTIVATOR OF MORPHOGENESIS, ISOFORM D"/>
    <property type="match status" value="1"/>
</dbReference>
<gene>
    <name evidence="2" type="ORF">QBC34DRAFT_464721</name>
</gene>
<comment type="caution">
    <text evidence="2">The sequence shown here is derived from an EMBL/GenBank/DDBJ whole genome shotgun (WGS) entry which is preliminary data.</text>
</comment>
<sequence>MEKSPRVGASAGEAESSLESFPPPPSSPERRSASPVRAEARVPDPSLPAPVPSDEASPSPAVPSLVAVRTWDRLKDEREKWKDFESFCTSEWEAVEPDVGDWWRNTPEYYGQGWPLQVFGPRERIRAISNMSTTGFLAFLDQKGKELLRGYFLFKVYKSLLRRGYIPGTTDFLDSLEDLWLEWPPQNDPYGYQLHKQKMCATIPADHPLLNSRAILATLNLGADWMRLQKIGNNPKCLDWSMIPPVKRQRLNVTWVRLKETGHKAILDEAVKVNFRVDHWFDSAPPPPESALVPGEPHSNDEKQARAPDLSTILDSIYPCAVTPQPSPLPPRNPGRLAPRSPDPENPASDPSNSQFSDDTARATPDSESPKSASRSPSPGPSSKPSKEERKRQRKNRDRATSQAIRSKAAAILAMLRSTNAGMEDEVAAPAAPEESPVLEKPAVEDKLAVSEEWVLAGKPPAEEEAAVPAAEDHAATQPVVVEEPAQDAPAPPERNEAKEKRKAKEQRRKERRRAEKAQMEKMARLAEEDKARSREEQRREAEEKLNREAERKLQADRQKWAEDAQRRQQEDLKREEKSRRREEEARRYQHQVRREERQRQAEARRRERDAARAAANRATQSAIATPPADVPAPPILEIASPEKKPSQEKEPSIRGEDTRKVRPVLAPAAPPSAAAPAPAPAAPPAAAPTPVSPPSLAGRTQGALASSAESSLATETTPPRPQLDEGNAAPRTQTALAWRQLERRARRLVRRETRRIVARDVRRLVAAELDRVRPRDSSSEASRVDQMMVDRLIEESSWDRRSGYNTRDCGRGRSASLSSTNPLWNDRGAGRFGSSRTVAWKLEAWETWFGIFKIGHEVETPHGTPQSAPSSEGSSPNARRLLAATNNGQGTLSQDLDLALVHLFVLFYSADGGRRATVVGAGGHTWQRETSSLLPLFFCFLSHVETFSPNPGSSHHPVAAGVCQESARNLPATVTSDGRHRCPINLVPYLAATPQHLRPSLHKSDRGEE</sequence>
<name>A0AAV9H4L0_9PEZI</name>
<feature type="compositionally biased region" description="Basic residues" evidence="1">
    <location>
        <begin position="501"/>
        <end position="512"/>
    </location>
</feature>
<feature type="compositionally biased region" description="Basic and acidic residues" evidence="1">
    <location>
        <begin position="641"/>
        <end position="661"/>
    </location>
</feature>
<organism evidence="2 3">
    <name type="scientific">Podospora aff. communis PSN243</name>
    <dbReference type="NCBI Taxonomy" id="3040156"/>
    <lineage>
        <taxon>Eukaryota</taxon>
        <taxon>Fungi</taxon>
        <taxon>Dikarya</taxon>
        <taxon>Ascomycota</taxon>
        <taxon>Pezizomycotina</taxon>
        <taxon>Sordariomycetes</taxon>
        <taxon>Sordariomycetidae</taxon>
        <taxon>Sordariales</taxon>
        <taxon>Podosporaceae</taxon>
        <taxon>Podospora</taxon>
    </lineage>
</organism>
<feature type="compositionally biased region" description="Basic and acidic residues" evidence="1">
    <location>
        <begin position="513"/>
        <end position="612"/>
    </location>
</feature>
<dbReference type="EMBL" id="MU865915">
    <property type="protein sequence ID" value="KAK4454846.1"/>
    <property type="molecule type" value="Genomic_DNA"/>
</dbReference>
<feature type="compositionally biased region" description="Basic and acidic residues" evidence="1">
    <location>
        <begin position="28"/>
        <end position="42"/>
    </location>
</feature>
<feature type="compositionally biased region" description="Low complexity" evidence="1">
    <location>
        <begin position="8"/>
        <end position="20"/>
    </location>
</feature>
<reference evidence="2" key="1">
    <citation type="journal article" date="2023" name="Mol. Phylogenet. Evol.">
        <title>Genome-scale phylogeny and comparative genomics of the fungal order Sordariales.</title>
        <authorList>
            <person name="Hensen N."/>
            <person name="Bonometti L."/>
            <person name="Westerberg I."/>
            <person name="Brannstrom I.O."/>
            <person name="Guillou S."/>
            <person name="Cros-Aarteil S."/>
            <person name="Calhoun S."/>
            <person name="Haridas S."/>
            <person name="Kuo A."/>
            <person name="Mondo S."/>
            <person name="Pangilinan J."/>
            <person name="Riley R."/>
            <person name="LaButti K."/>
            <person name="Andreopoulos B."/>
            <person name="Lipzen A."/>
            <person name="Chen C."/>
            <person name="Yan M."/>
            <person name="Daum C."/>
            <person name="Ng V."/>
            <person name="Clum A."/>
            <person name="Steindorff A."/>
            <person name="Ohm R.A."/>
            <person name="Martin F."/>
            <person name="Silar P."/>
            <person name="Natvig D.O."/>
            <person name="Lalanne C."/>
            <person name="Gautier V."/>
            <person name="Ament-Velasquez S.L."/>
            <person name="Kruys A."/>
            <person name="Hutchinson M.I."/>
            <person name="Powell A.J."/>
            <person name="Barry K."/>
            <person name="Miller A.N."/>
            <person name="Grigoriev I.V."/>
            <person name="Debuchy R."/>
            <person name="Gladieux P."/>
            <person name="Hiltunen Thoren M."/>
            <person name="Johannesson H."/>
        </authorList>
    </citation>
    <scope>NUCLEOTIDE SEQUENCE</scope>
    <source>
        <strain evidence="2">PSN243</strain>
    </source>
</reference>
<feature type="compositionally biased region" description="Low complexity" evidence="1">
    <location>
        <begin position="479"/>
        <end position="489"/>
    </location>
</feature>
<evidence type="ECO:0000256" key="1">
    <source>
        <dbReference type="SAM" id="MobiDB-lite"/>
    </source>
</evidence>
<evidence type="ECO:0000313" key="3">
    <source>
        <dbReference type="Proteomes" id="UP001321760"/>
    </source>
</evidence>
<reference evidence="2" key="2">
    <citation type="submission" date="2023-05" db="EMBL/GenBank/DDBJ databases">
        <authorList>
            <consortium name="Lawrence Berkeley National Laboratory"/>
            <person name="Steindorff A."/>
            <person name="Hensen N."/>
            <person name="Bonometti L."/>
            <person name="Westerberg I."/>
            <person name="Brannstrom I.O."/>
            <person name="Guillou S."/>
            <person name="Cros-Aarteil S."/>
            <person name="Calhoun S."/>
            <person name="Haridas S."/>
            <person name="Kuo A."/>
            <person name="Mondo S."/>
            <person name="Pangilinan J."/>
            <person name="Riley R."/>
            <person name="Labutti K."/>
            <person name="Andreopoulos B."/>
            <person name="Lipzen A."/>
            <person name="Chen C."/>
            <person name="Yanf M."/>
            <person name="Daum C."/>
            <person name="Ng V."/>
            <person name="Clum A."/>
            <person name="Ohm R."/>
            <person name="Martin F."/>
            <person name="Silar P."/>
            <person name="Natvig D."/>
            <person name="Lalanne C."/>
            <person name="Gautier V."/>
            <person name="Ament-Velasquez S.L."/>
            <person name="Kruys A."/>
            <person name="Hutchinson M.I."/>
            <person name="Powell A.J."/>
            <person name="Barry K."/>
            <person name="Miller A.N."/>
            <person name="Grigoriev I.V."/>
            <person name="Debuchy R."/>
            <person name="Gladieux P."/>
            <person name="Thoren M.H."/>
            <person name="Johannesson H."/>
        </authorList>
    </citation>
    <scope>NUCLEOTIDE SEQUENCE</scope>
    <source>
        <strain evidence="2">PSN243</strain>
    </source>
</reference>
<feature type="compositionally biased region" description="Polar residues" evidence="1">
    <location>
        <begin position="864"/>
        <end position="878"/>
    </location>
</feature>
<evidence type="ECO:0008006" key="4">
    <source>
        <dbReference type="Google" id="ProtNLM"/>
    </source>
</evidence>
<accession>A0AAV9H4L0</accession>
<feature type="compositionally biased region" description="Low complexity" evidence="1">
    <location>
        <begin position="370"/>
        <end position="384"/>
    </location>
</feature>
<feature type="region of interest" description="Disordered" evidence="1">
    <location>
        <begin position="860"/>
        <end position="879"/>
    </location>
</feature>
<feature type="compositionally biased region" description="Polar residues" evidence="1">
    <location>
        <begin position="349"/>
        <end position="358"/>
    </location>
</feature>
<proteinExistence type="predicted"/>
<feature type="compositionally biased region" description="Low complexity" evidence="1">
    <location>
        <begin position="664"/>
        <end position="677"/>
    </location>
</feature>
<keyword evidence="3" id="KW-1185">Reference proteome</keyword>
<feature type="region of interest" description="Disordered" evidence="1">
    <location>
        <begin position="424"/>
        <end position="732"/>
    </location>
</feature>
<dbReference type="PANTHER" id="PTHR45725">
    <property type="entry name" value="FORMIN HOMOLOGY 2 FAMILY MEMBER"/>
    <property type="match status" value="1"/>
</dbReference>
<feature type="region of interest" description="Disordered" evidence="1">
    <location>
        <begin position="286"/>
        <end position="305"/>
    </location>
</feature>
<evidence type="ECO:0000313" key="2">
    <source>
        <dbReference type="EMBL" id="KAK4454846.1"/>
    </source>
</evidence>
<feature type="region of interest" description="Disordered" evidence="1">
    <location>
        <begin position="320"/>
        <end position="407"/>
    </location>
</feature>
<feature type="compositionally biased region" description="Pro residues" evidence="1">
    <location>
        <begin position="678"/>
        <end position="694"/>
    </location>
</feature>